<dbReference type="CDD" id="cd12339">
    <property type="entry name" value="RRM2_SRSF1_4_like"/>
    <property type="match status" value="1"/>
</dbReference>
<feature type="compositionally biased region" description="Basic and acidic residues" evidence="3">
    <location>
        <begin position="245"/>
        <end position="266"/>
    </location>
</feature>
<reference evidence="5" key="1">
    <citation type="submission" date="2021-01" db="EMBL/GenBank/DDBJ databases">
        <title>Metabolic potential, ecology and presence of endohyphal bacteria is reflected in genomic diversity of Mucoromycotina.</title>
        <authorList>
            <person name="Muszewska A."/>
            <person name="Okrasinska A."/>
            <person name="Steczkiewicz K."/>
            <person name="Drgas O."/>
            <person name="Orlowska M."/>
            <person name="Perlinska-Lenart U."/>
            <person name="Aleksandrzak-Piekarczyk T."/>
            <person name="Szatraj K."/>
            <person name="Zielenkiewicz U."/>
            <person name="Pilsyk S."/>
            <person name="Malc E."/>
            <person name="Mieczkowski P."/>
            <person name="Kruszewska J.S."/>
            <person name="Biernat P."/>
            <person name="Pawlowska J."/>
        </authorList>
    </citation>
    <scope>NUCLEOTIDE SEQUENCE</scope>
    <source>
        <strain evidence="5">WA0000018081</strain>
    </source>
</reference>
<dbReference type="PANTHER" id="PTHR23003:SF51">
    <property type="entry name" value="SERINE-ARGININE PROTEIN 55"/>
    <property type="match status" value="1"/>
</dbReference>
<feature type="compositionally biased region" description="Basic residues" evidence="3">
    <location>
        <begin position="161"/>
        <end position="184"/>
    </location>
</feature>
<evidence type="ECO:0000256" key="3">
    <source>
        <dbReference type="SAM" id="MobiDB-lite"/>
    </source>
</evidence>
<comment type="caution">
    <text evidence="5">The sequence shown here is derived from an EMBL/GenBank/DDBJ whole genome shotgun (WGS) entry which is preliminary data.</text>
</comment>
<dbReference type="InterPro" id="IPR000504">
    <property type="entry name" value="RRM_dom"/>
</dbReference>
<evidence type="ECO:0000313" key="6">
    <source>
        <dbReference type="Proteomes" id="UP000613177"/>
    </source>
</evidence>
<dbReference type="GO" id="GO:0005737">
    <property type="term" value="C:cytoplasm"/>
    <property type="evidence" value="ECO:0007669"/>
    <property type="project" value="TreeGrafter"/>
</dbReference>
<dbReference type="SMART" id="SM00360">
    <property type="entry name" value="RRM"/>
    <property type="match status" value="2"/>
</dbReference>
<sequence>MGGHRVYIGRLASDANKRDLEDLFKNYGRILDVTVKTGFGFVEFENKIDAEDAVHDIHDTKFLGQRLIVELAMSRRRPDRTENKDTNRIIVKNIPSKTTWQDLKDFMRKAGRVTFADILKDRDGEGVVEFARREDMKYALKDLDNEKLNGSRVTLEEAGRSRSRRRHSRDRSRSPRRTSRRRSRSRDSRSRSRSRSPRSARSRSRSSSRGRSSQRRRSDDIKVKNEDLIIDVPVKIEEDDVPESSSKRSRDSRSRSRSRSSLDERD</sequence>
<dbReference type="AlphaFoldDB" id="A0A8H7SPP7"/>
<feature type="region of interest" description="Disordered" evidence="3">
    <location>
        <begin position="151"/>
        <end position="266"/>
    </location>
</feature>
<dbReference type="Gene3D" id="3.30.70.330">
    <property type="match status" value="2"/>
</dbReference>
<evidence type="ECO:0000256" key="1">
    <source>
        <dbReference type="ARBA" id="ARBA00022884"/>
    </source>
</evidence>
<accession>A0A8H7SPP7</accession>
<dbReference type="EMBL" id="JAEPRE010000091">
    <property type="protein sequence ID" value="KAG2233042.1"/>
    <property type="molecule type" value="Genomic_DNA"/>
</dbReference>
<dbReference type="SUPFAM" id="SSF54928">
    <property type="entry name" value="RNA-binding domain, RBD"/>
    <property type="match status" value="2"/>
</dbReference>
<evidence type="ECO:0000313" key="5">
    <source>
        <dbReference type="EMBL" id="KAG2233042.1"/>
    </source>
</evidence>
<feature type="domain" description="RRM" evidence="4">
    <location>
        <begin position="4"/>
        <end position="74"/>
    </location>
</feature>
<dbReference type="InterPro" id="IPR035979">
    <property type="entry name" value="RBD_domain_sf"/>
</dbReference>
<feature type="compositionally biased region" description="Basic and acidic residues" evidence="3">
    <location>
        <begin position="216"/>
        <end position="227"/>
    </location>
</feature>
<dbReference type="InterPro" id="IPR012677">
    <property type="entry name" value="Nucleotide-bd_a/b_plait_sf"/>
</dbReference>
<evidence type="ECO:0000259" key="4">
    <source>
        <dbReference type="PROSITE" id="PS50102"/>
    </source>
</evidence>
<dbReference type="Pfam" id="PF00076">
    <property type="entry name" value="RRM_1"/>
    <property type="match status" value="2"/>
</dbReference>
<gene>
    <name evidence="5" type="ORF">INT48_009842</name>
</gene>
<keyword evidence="1 2" id="KW-0694">RNA-binding</keyword>
<feature type="compositionally biased region" description="Basic and acidic residues" evidence="3">
    <location>
        <begin position="151"/>
        <end position="160"/>
    </location>
</feature>
<dbReference type="GO" id="GO:0003729">
    <property type="term" value="F:mRNA binding"/>
    <property type="evidence" value="ECO:0007669"/>
    <property type="project" value="TreeGrafter"/>
</dbReference>
<proteinExistence type="predicted"/>
<keyword evidence="6" id="KW-1185">Reference proteome</keyword>
<name>A0A8H7SPP7_9FUNG</name>
<dbReference type="InterPro" id="IPR050374">
    <property type="entry name" value="RRT5_SRSF_SR"/>
</dbReference>
<dbReference type="Proteomes" id="UP000613177">
    <property type="component" value="Unassembled WGS sequence"/>
</dbReference>
<organism evidence="5 6">
    <name type="scientific">Thamnidium elegans</name>
    <dbReference type="NCBI Taxonomy" id="101142"/>
    <lineage>
        <taxon>Eukaryota</taxon>
        <taxon>Fungi</taxon>
        <taxon>Fungi incertae sedis</taxon>
        <taxon>Mucoromycota</taxon>
        <taxon>Mucoromycotina</taxon>
        <taxon>Mucoromycetes</taxon>
        <taxon>Mucorales</taxon>
        <taxon>Mucorineae</taxon>
        <taxon>Mucoraceae</taxon>
        <taxon>Thamnidium</taxon>
    </lineage>
</organism>
<dbReference type="GO" id="GO:0005634">
    <property type="term" value="C:nucleus"/>
    <property type="evidence" value="ECO:0007669"/>
    <property type="project" value="TreeGrafter"/>
</dbReference>
<dbReference type="OrthoDB" id="1099063at2759"/>
<feature type="compositionally biased region" description="Basic residues" evidence="3">
    <location>
        <begin position="191"/>
        <end position="215"/>
    </location>
</feature>
<dbReference type="PANTHER" id="PTHR23003">
    <property type="entry name" value="RNA RECOGNITION MOTIF RRM DOMAIN CONTAINING PROTEIN"/>
    <property type="match status" value="1"/>
</dbReference>
<protein>
    <recommendedName>
        <fullName evidence="4">RRM domain-containing protein</fullName>
    </recommendedName>
</protein>
<dbReference type="PROSITE" id="PS50102">
    <property type="entry name" value="RRM"/>
    <property type="match status" value="2"/>
</dbReference>
<evidence type="ECO:0000256" key="2">
    <source>
        <dbReference type="PROSITE-ProRule" id="PRU00176"/>
    </source>
</evidence>
<feature type="domain" description="RRM" evidence="4">
    <location>
        <begin position="87"/>
        <end position="160"/>
    </location>
</feature>